<keyword evidence="5 6" id="KW-0694">RNA-binding</keyword>
<dbReference type="OMA" id="RKCPKGN"/>
<feature type="domain" description="RRM" evidence="10">
    <location>
        <begin position="205"/>
        <end position="302"/>
    </location>
</feature>
<dbReference type="GO" id="GO:0003723">
    <property type="term" value="F:RNA binding"/>
    <property type="evidence" value="ECO:0007669"/>
    <property type="project" value="UniProtKB-UniRule"/>
</dbReference>
<protein>
    <submittedName>
        <fullName evidence="12">GH11518</fullName>
    </submittedName>
</protein>
<evidence type="ECO:0000256" key="7">
    <source>
        <dbReference type="PROSITE-ProRule" id="PRU00723"/>
    </source>
</evidence>
<dbReference type="FunCoup" id="B4JB47">
    <property type="interactions" value="246"/>
</dbReference>
<dbReference type="PRINTS" id="PR01848">
    <property type="entry name" value="U2AUXFACTOR"/>
</dbReference>
<reference evidence="12 13" key="1">
    <citation type="journal article" date="2007" name="Nature">
        <title>Evolution of genes and genomes on the Drosophila phylogeny.</title>
        <authorList>
            <consortium name="Drosophila 12 Genomes Consortium"/>
            <person name="Clark A.G."/>
            <person name="Eisen M.B."/>
            <person name="Smith D.R."/>
            <person name="Bergman C.M."/>
            <person name="Oliver B."/>
            <person name="Markow T.A."/>
            <person name="Kaufman T.C."/>
            <person name="Kellis M."/>
            <person name="Gelbart W."/>
            <person name="Iyer V.N."/>
            <person name="Pollard D.A."/>
            <person name="Sackton T.B."/>
            <person name="Larracuente A.M."/>
            <person name="Singh N.D."/>
            <person name="Abad J.P."/>
            <person name="Abt D.N."/>
            <person name="Adryan B."/>
            <person name="Aguade M."/>
            <person name="Akashi H."/>
            <person name="Anderson W.W."/>
            <person name="Aquadro C.F."/>
            <person name="Ardell D.H."/>
            <person name="Arguello R."/>
            <person name="Artieri C.G."/>
            <person name="Barbash D.A."/>
            <person name="Barker D."/>
            <person name="Barsanti P."/>
            <person name="Batterham P."/>
            <person name="Batzoglou S."/>
            <person name="Begun D."/>
            <person name="Bhutkar A."/>
            <person name="Blanco E."/>
            <person name="Bosak S.A."/>
            <person name="Bradley R.K."/>
            <person name="Brand A.D."/>
            <person name="Brent M.R."/>
            <person name="Brooks A.N."/>
            <person name="Brown R.H."/>
            <person name="Butlin R.K."/>
            <person name="Caggese C."/>
            <person name="Calvi B.R."/>
            <person name="Bernardo de Carvalho A."/>
            <person name="Caspi A."/>
            <person name="Castrezana S."/>
            <person name="Celniker S.E."/>
            <person name="Chang J.L."/>
            <person name="Chapple C."/>
            <person name="Chatterji S."/>
            <person name="Chinwalla A."/>
            <person name="Civetta A."/>
            <person name="Clifton S.W."/>
            <person name="Comeron J.M."/>
            <person name="Costello J.C."/>
            <person name="Coyne J.A."/>
            <person name="Daub J."/>
            <person name="David R.G."/>
            <person name="Delcher A.L."/>
            <person name="Delehaunty K."/>
            <person name="Do C.B."/>
            <person name="Ebling H."/>
            <person name="Edwards K."/>
            <person name="Eickbush T."/>
            <person name="Evans J.D."/>
            <person name="Filipski A."/>
            <person name="Findeiss S."/>
            <person name="Freyhult E."/>
            <person name="Fulton L."/>
            <person name="Fulton R."/>
            <person name="Garcia A.C."/>
            <person name="Gardiner A."/>
            <person name="Garfield D.A."/>
            <person name="Garvin B.E."/>
            <person name="Gibson G."/>
            <person name="Gilbert D."/>
            <person name="Gnerre S."/>
            <person name="Godfrey J."/>
            <person name="Good R."/>
            <person name="Gotea V."/>
            <person name="Gravely B."/>
            <person name="Greenberg A.J."/>
            <person name="Griffiths-Jones S."/>
            <person name="Gross S."/>
            <person name="Guigo R."/>
            <person name="Gustafson E.A."/>
            <person name="Haerty W."/>
            <person name="Hahn M.W."/>
            <person name="Halligan D.L."/>
            <person name="Halpern A.L."/>
            <person name="Halter G.M."/>
            <person name="Han M.V."/>
            <person name="Heger A."/>
            <person name="Hillier L."/>
            <person name="Hinrichs A.S."/>
            <person name="Holmes I."/>
            <person name="Hoskins R.A."/>
            <person name="Hubisz M.J."/>
            <person name="Hultmark D."/>
            <person name="Huntley M.A."/>
            <person name="Jaffe D.B."/>
            <person name="Jagadeeshan S."/>
            <person name="Jeck W.R."/>
            <person name="Johnson J."/>
            <person name="Jones C.D."/>
            <person name="Jordan W.C."/>
            <person name="Karpen G.H."/>
            <person name="Kataoka E."/>
            <person name="Keightley P.D."/>
            <person name="Kheradpour P."/>
            <person name="Kirkness E.F."/>
            <person name="Koerich L.B."/>
            <person name="Kristiansen K."/>
            <person name="Kudrna D."/>
            <person name="Kulathinal R.J."/>
            <person name="Kumar S."/>
            <person name="Kwok R."/>
            <person name="Lander E."/>
            <person name="Langley C.H."/>
            <person name="Lapoint R."/>
            <person name="Lazzaro B.P."/>
            <person name="Lee S.J."/>
            <person name="Levesque L."/>
            <person name="Li R."/>
            <person name="Lin C.F."/>
            <person name="Lin M.F."/>
            <person name="Lindblad-Toh K."/>
            <person name="Llopart A."/>
            <person name="Long M."/>
            <person name="Low L."/>
            <person name="Lozovsky E."/>
            <person name="Lu J."/>
            <person name="Luo M."/>
            <person name="Machado C.A."/>
            <person name="Makalowski W."/>
            <person name="Marzo M."/>
            <person name="Matsuda M."/>
            <person name="Matzkin L."/>
            <person name="McAllister B."/>
            <person name="McBride C.S."/>
            <person name="McKernan B."/>
            <person name="McKernan K."/>
            <person name="Mendez-Lago M."/>
            <person name="Minx P."/>
            <person name="Mollenhauer M.U."/>
            <person name="Montooth K."/>
            <person name="Mount S.M."/>
            <person name="Mu X."/>
            <person name="Myers E."/>
            <person name="Negre B."/>
            <person name="Newfeld S."/>
            <person name="Nielsen R."/>
            <person name="Noor M.A."/>
            <person name="O'Grady P."/>
            <person name="Pachter L."/>
            <person name="Papaceit M."/>
            <person name="Parisi M.J."/>
            <person name="Parisi M."/>
            <person name="Parts L."/>
            <person name="Pedersen J.S."/>
            <person name="Pesole G."/>
            <person name="Phillippy A.M."/>
            <person name="Ponting C.P."/>
            <person name="Pop M."/>
            <person name="Porcelli D."/>
            <person name="Powell J.R."/>
            <person name="Prohaska S."/>
            <person name="Pruitt K."/>
            <person name="Puig M."/>
            <person name="Quesneville H."/>
            <person name="Ram K.R."/>
            <person name="Rand D."/>
            <person name="Rasmussen M.D."/>
            <person name="Reed L.K."/>
            <person name="Reenan R."/>
            <person name="Reily A."/>
            <person name="Remington K.A."/>
            <person name="Rieger T.T."/>
            <person name="Ritchie M.G."/>
            <person name="Robin C."/>
            <person name="Rogers Y.H."/>
            <person name="Rohde C."/>
            <person name="Rozas J."/>
            <person name="Rubenfield M.J."/>
            <person name="Ruiz A."/>
            <person name="Russo S."/>
            <person name="Salzberg S.L."/>
            <person name="Sanchez-Gracia A."/>
            <person name="Saranga D.J."/>
            <person name="Sato H."/>
            <person name="Schaeffer S.W."/>
            <person name="Schatz M.C."/>
            <person name="Schlenke T."/>
            <person name="Schwartz R."/>
            <person name="Segarra C."/>
            <person name="Singh R.S."/>
            <person name="Sirot L."/>
            <person name="Sirota M."/>
            <person name="Sisneros N.B."/>
            <person name="Smith C.D."/>
            <person name="Smith T.F."/>
            <person name="Spieth J."/>
            <person name="Stage D.E."/>
            <person name="Stark A."/>
            <person name="Stephan W."/>
            <person name="Strausberg R.L."/>
            <person name="Strempel S."/>
            <person name="Sturgill D."/>
            <person name="Sutton G."/>
            <person name="Sutton G.G."/>
            <person name="Tao W."/>
            <person name="Teichmann S."/>
            <person name="Tobari Y.N."/>
            <person name="Tomimura Y."/>
            <person name="Tsolas J.M."/>
            <person name="Valente V.L."/>
            <person name="Venter E."/>
            <person name="Venter J.C."/>
            <person name="Vicario S."/>
            <person name="Vieira F.G."/>
            <person name="Vilella A.J."/>
            <person name="Villasante A."/>
            <person name="Walenz B."/>
            <person name="Wang J."/>
            <person name="Wasserman M."/>
            <person name="Watts T."/>
            <person name="Wilson D."/>
            <person name="Wilson R.K."/>
            <person name="Wing R.A."/>
            <person name="Wolfner M.F."/>
            <person name="Wong A."/>
            <person name="Wong G.K."/>
            <person name="Wu C.I."/>
            <person name="Wu G."/>
            <person name="Yamamoto D."/>
            <person name="Yang H.P."/>
            <person name="Yang S.P."/>
            <person name="Yorke J.A."/>
            <person name="Yoshida K."/>
            <person name="Zdobnov E."/>
            <person name="Zhang P."/>
            <person name="Zhang Y."/>
            <person name="Zimin A.V."/>
            <person name="Baldwin J."/>
            <person name="Abdouelleil A."/>
            <person name="Abdulkadir J."/>
            <person name="Abebe A."/>
            <person name="Abera B."/>
            <person name="Abreu J."/>
            <person name="Acer S.C."/>
            <person name="Aftuck L."/>
            <person name="Alexander A."/>
            <person name="An P."/>
            <person name="Anderson E."/>
            <person name="Anderson S."/>
            <person name="Arachi H."/>
            <person name="Azer M."/>
            <person name="Bachantsang P."/>
            <person name="Barry A."/>
            <person name="Bayul T."/>
            <person name="Berlin A."/>
            <person name="Bessette D."/>
            <person name="Bloom T."/>
            <person name="Blye J."/>
            <person name="Boguslavskiy L."/>
            <person name="Bonnet C."/>
            <person name="Boukhgalter B."/>
            <person name="Bourzgui I."/>
            <person name="Brown A."/>
            <person name="Cahill P."/>
            <person name="Channer S."/>
            <person name="Cheshatsang Y."/>
            <person name="Chuda L."/>
            <person name="Citroen M."/>
            <person name="Collymore A."/>
            <person name="Cooke P."/>
            <person name="Costello M."/>
            <person name="D'Aco K."/>
            <person name="Daza R."/>
            <person name="De Haan G."/>
            <person name="DeGray S."/>
            <person name="DeMaso C."/>
            <person name="Dhargay N."/>
            <person name="Dooley K."/>
            <person name="Dooley E."/>
            <person name="Doricent M."/>
            <person name="Dorje P."/>
            <person name="Dorjee K."/>
            <person name="Dupes A."/>
            <person name="Elong R."/>
            <person name="Falk J."/>
            <person name="Farina A."/>
            <person name="Faro S."/>
            <person name="Ferguson D."/>
            <person name="Fisher S."/>
            <person name="Foley C.D."/>
            <person name="Franke A."/>
            <person name="Friedrich D."/>
            <person name="Gadbois L."/>
            <person name="Gearin G."/>
            <person name="Gearin C.R."/>
            <person name="Giannoukos G."/>
            <person name="Goode T."/>
            <person name="Graham J."/>
            <person name="Grandbois E."/>
            <person name="Grewal S."/>
            <person name="Gyaltsen K."/>
            <person name="Hafez N."/>
            <person name="Hagos B."/>
            <person name="Hall J."/>
            <person name="Henson C."/>
            <person name="Hollinger A."/>
            <person name="Honan T."/>
            <person name="Huard M.D."/>
            <person name="Hughes L."/>
            <person name="Hurhula B."/>
            <person name="Husby M.E."/>
            <person name="Kamat A."/>
            <person name="Kanga B."/>
            <person name="Kashin S."/>
            <person name="Khazanovich D."/>
            <person name="Kisner P."/>
            <person name="Lance K."/>
            <person name="Lara M."/>
            <person name="Lee W."/>
            <person name="Lennon N."/>
            <person name="Letendre F."/>
            <person name="LeVine R."/>
            <person name="Lipovsky A."/>
            <person name="Liu X."/>
            <person name="Liu J."/>
            <person name="Liu S."/>
            <person name="Lokyitsang T."/>
            <person name="Lokyitsang Y."/>
            <person name="Lubonja R."/>
            <person name="Lui A."/>
            <person name="MacDonald P."/>
            <person name="Magnisalis V."/>
            <person name="Maru K."/>
            <person name="Matthews C."/>
            <person name="McCusker W."/>
            <person name="McDonough S."/>
            <person name="Mehta T."/>
            <person name="Meldrim J."/>
            <person name="Meneus L."/>
            <person name="Mihai O."/>
            <person name="Mihalev A."/>
            <person name="Mihova T."/>
            <person name="Mittelman R."/>
            <person name="Mlenga V."/>
            <person name="Montmayeur A."/>
            <person name="Mulrain L."/>
            <person name="Navidi A."/>
            <person name="Naylor J."/>
            <person name="Negash T."/>
            <person name="Nguyen T."/>
            <person name="Nguyen N."/>
            <person name="Nicol R."/>
            <person name="Norbu C."/>
            <person name="Norbu N."/>
            <person name="Novod N."/>
            <person name="O'Neill B."/>
            <person name="Osman S."/>
            <person name="Markiewicz E."/>
            <person name="Oyono O.L."/>
            <person name="Patti C."/>
            <person name="Phunkhang P."/>
            <person name="Pierre F."/>
            <person name="Priest M."/>
            <person name="Raghuraman S."/>
            <person name="Rege F."/>
            <person name="Reyes R."/>
            <person name="Rise C."/>
            <person name="Rogov P."/>
            <person name="Ross K."/>
            <person name="Ryan E."/>
            <person name="Settipalli S."/>
            <person name="Shea T."/>
            <person name="Sherpa N."/>
            <person name="Shi L."/>
            <person name="Shih D."/>
            <person name="Sparrow T."/>
            <person name="Spaulding J."/>
            <person name="Stalker J."/>
            <person name="Stange-Thomann N."/>
            <person name="Stavropoulos S."/>
            <person name="Stone C."/>
            <person name="Strader C."/>
            <person name="Tesfaye S."/>
            <person name="Thomson T."/>
            <person name="Thoulutsang Y."/>
            <person name="Thoulutsang D."/>
            <person name="Topham K."/>
            <person name="Topping I."/>
            <person name="Tsamla T."/>
            <person name="Vassiliev H."/>
            <person name="Vo A."/>
            <person name="Wangchuk T."/>
            <person name="Wangdi T."/>
            <person name="Weiand M."/>
            <person name="Wilkinson J."/>
            <person name="Wilson A."/>
            <person name="Yadav S."/>
            <person name="Young G."/>
            <person name="Yu Q."/>
            <person name="Zembek L."/>
            <person name="Zhong D."/>
            <person name="Zimmer A."/>
            <person name="Zwirko Z."/>
            <person name="Jaffe D.B."/>
            <person name="Alvarez P."/>
            <person name="Brockman W."/>
            <person name="Butler J."/>
            <person name="Chin C."/>
            <person name="Gnerre S."/>
            <person name="Grabherr M."/>
            <person name="Kleber M."/>
            <person name="Mauceli E."/>
            <person name="MacCallum I."/>
        </authorList>
    </citation>
    <scope>NUCLEOTIDE SEQUENCE [LARGE SCALE GENOMIC DNA]</scope>
    <source>
        <strain evidence="13">Tucson 15287-2541.00</strain>
    </source>
</reference>
<feature type="compositionally biased region" description="Basic residues" evidence="9">
    <location>
        <begin position="1"/>
        <end position="20"/>
    </location>
</feature>
<feature type="coiled-coil region" evidence="8">
    <location>
        <begin position="77"/>
        <end position="145"/>
    </location>
</feature>
<keyword evidence="4 7" id="KW-0862">Zinc</keyword>
<dbReference type="EMBL" id="CH916368">
    <property type="protein sequence ID" value="EDW03939.1"/>
    <property type="molecule type" value="Genomic_DNA"/>
</dbReference>
<keyword evidence="1 7" id="KW-0479">Metal-binding</keyword>
<evidence type="ECO:0000256" key="4">
    <source>
        <dbReference type="ARBA" id="ARBA00022833"/>
    </source>
</evidence>
<name>B4JB47_DROGR</name>
<dbReference type="GO" id="GO:0089701">
    <property type="term" value="C:U2AF complex"/>
    <property type="evidence" value="ECO:0007669"/>
    <property type="project" value="InterPro"/>
</dbReference>
<dbReference type="InterPro" id="IPR009145">
    <property type="entry name" value="U2AF_small"/>
</dbReference>
<feature type="zinc finger region" description="C3H1-type" evidence="7">
    <location>
        <begin position="163"/>
        <end position="190"/>
    </location>
</feature>
<keyword evidence="8" id="KW-0175">Coiled coil</keyword>
<evidence type="ECO:0000259" key="11">
    <source>
        <dbReference type="PROSITE" id="PS50103"/>
    </source>
</evidence>
<sequence>NRRTWRKLVKKQQRHRRRQKQAREREKQEAIEQSARESEPEYQTWLKQQAELEEFKRLTIEHKQQADEEAWLRREALAQRQFQIDAAKHRKEQAEMERLRAQQADELAAMLEEQRMRREEKKRLADKAAAEFEALLQRMHDYMEDTTRCTPPSELQRVLETHPEERLCEFYTRTNCCRYGHSCTFNHRRPMLAKILLIRHFFTHPLLQIGDTHKEYANADAHLEQTPQDLRADYDAFFNDVVDELQKFGKIINFRVVCNTLPHLRGHVFVEYAQERYALRAFVNLQGRYYASRRLNVEFSNLKAWRGAVCGT</sequence>
<dbReference type="HOGENOM" id="CLU_029117_0_0_1"/>
<evidence type="ECO:0000256" key="1">
    <source>
        <dbReference type="ARBA" id="ARBA00022723"/>
    </source>
</evidence>
<dbReference type="PANTHER" id="PTHR12620">
    <property type="entry name" value="U2 SNRNP AUXILIARY FACTOR, SMALL SUBUNIT"/>
    <property type="match status" value="1"/>
</dbReference>
<organism evidence="13">
    <name type="scientific">Drosophila grimshawi</name>
    <name type="common">Hawaiian fruit fly</name>
    <name type="synonym">Idiomyia grimshawi</name>
    <dbReference type="NCBI Taxonomy" id="7222"/>
    <lineage>
        <taxon>Eukaryota</taxon>
        <taxon>Metazoa</taxon>
        <taxon>Ecdysozoa</taxon>
        <taxon>Arthropoda</taxon>
        <taxon>Hexapoda</taxon>
        <taxon>Insecta</taxon>
        <taxon>Pterygota</taxon>
        <taxon>Neoptera</taxon>
        <taxon>Endopterygota</taxon>
        <taxon>Diptera</taxon>
        <taxon>Brachycera</taxon>
        <taxon>Muscomorpha</taxon>
        <taxon>Ephydroidea</taxon>
        <taxon>Drosophilidae</taxon>
        <taxon>Drosophila</taxon>
        <taxon>Hawaiian Drosophila</taxon>
    </lineage>
</organism>
<dbReference type="GO" id="GO:0000398">
    <property type="term" value="P:mRNA splicing, via spliceosome"/>
    <property type="evidence" value="ECO:0007669"/>
    <property type="project" value="InterPro"/>
</dbReference>
<dbReference type="SMR" id="B4JB47"/>
<proteinExistence type="predicted"/>
<evidence type="ECO:0000256" key="8">
    <source>
        <dbReference type="SAM" id="Coils"/>
    </source>
</evidence>
<keyword evidence="13" id="KW-1185">Reference proteome</keyword>
<evidence type="ECO:0000256" key="5">
    <source>
        <dbReference type="ARBA" id="ARBA00022884"/>
    </source>
</evidence>
<dbReference type="PhylomeDB" id="B4JB47"/>
<dbReference type="InterPro" id="IPR000504">
    <property type="entry name" value="RRM_dom"/>
</dbReference>
<dbReference type="OrthoDB" id="75923at2759"/>
<evidence type="ECO:0000256" key="3">
    <source>
        <dbReference type="ARBA" id="ARBA00022771"/>
    </source>
</evidence>
<dbReference type="Gene3D" id="3.30.70.330">
    <property type="match status" value="1"/>
</dbReference>
<dbReference type="Pfam" id="PF00076">
    <property type="entry name" value="RRM_1"/>
    <property type="match status" value="1"/>
</dbReference>
<dbReference type="SUPFAM" id="SSF54928">
    <property type="entry name" value="RNA-binding domain, RBD"/>
    <property type="match status" value="1"/>
</dbReference>
<evidence type="ECO:0000256" key="2">
    <source>
        <dbReference type="ARBA" id="ARBA00022737"/>
    </source>
</evidence>
<keyword evidence="2" id="KW-0677">Repeat</keyword>
<dbReference type="PROSITE" id="PS50103">
    <property type="entry name" value="ZF_C3H1"/>
    <property type="match status" value="1"/>
</dbReference>
<accession>B4JB47</accession>
<feature type="compositionally biased region" description="Basic and acidic residues" evidence="9">
    <location>
        <begin position="21"/>
        <end position="39"/>
    </location>
</feature>
<dbReference type="InterPro" id="IPR035979">
    <property type="entry name" value="RBD_domain_sf"/>
</dbReference>
<dbReference type="InterPro" id="IPR036855">
    <property type="entry name" value="Znf_CCCH_sf"/>
</dbReference>
<evidence type="ECO:0000256" key="9">
    <source>
        <dbReference type="SAM" id="MobiDB-lite"/>
    </source>
</evidence>
<feature type="non-terminal residue" evidence="12">
    <location>
        <position position="1"/>
    </location>
</feature>
<evidence type="ECO:0000313" key="13">
    <source>
        <dbReference type="Proteomes" id="UP000001070"/>
    </source>
</evidence>
<gene>
    <name evidence="12" type="primary">Dgri\GH11518</name>
    <name evidence="12" type="ORF">Dgri_GH11518</name>
</gene>
<dbReference type="AlphaFoldDB" id="B4JB47"/>
<feature type="region of interest" description="Disordered" evidence="9">
    <location>
        <begin position="1"/>
        <end position="42"/>
    </location>
</feature>
<evidence type="ECO:0000256" key="6">
    <source>
        <dbReference type="PROSITE-ProRule" id="PRU00176"/>
    </source>
</evidence>
<dbReference type="KEGG" id="dgr:6562762"/>
<dbReference type="PROSITE" id="PS50102">
    <property type="entry name" value="RRM"/>
    <property type="match status" value="1"/>
</dbReference>
<evidence type="ECO:0000259" key="10">
    <source>
        <dbReference type="PROSITE" id="PS50102"/>
    </source>
</evidence>
<evidence type="ECO:0000313" key="12">
    <source>
        <dbReference type="EMBL" id="EDW03939.1"/>
    </source>
</evidence>
<dbReference type="InterPro" id="IPR000571">
    <property type="entry name" value="Znf_CCCH"/>
</dbReference>
<keyword evidence="3 7" id="KW-0863">Zinc-finger</keyword>
<dbReference type="InterPro" id="IPR012677">
    <property type="entry name" value="Nucleotide-bd_a/b_plait_sf"/>
</dbReference>
<dbReference type="eggNOG" id="KOG2202">
    <property type="taxonomic scope" value="Eukaryota"/>
</dbReference>
<dbReference type="InParanoid" id="B4JB47"/>
<dbReference type="GO" id="GO:0008270">
    <property type="term" value="F:zinc ion binding"/>
    <property type="evidence" value="ECO:0007669"/>
    <property type="project" value="UniProtKB-KW"/>
</dbReference>
<feature type="domain" description="C3H1-type" evidence="11">
    <location>
        <begin position="163"/>
        <end position="190"/>
    </location>
</feature>
<dbReference type="Proteomes" id="UP000001070">
    <property type="component" value="Unassembled WGS sequence"/>
</dbReference>
<dbReference type="STRING" id="7222.B4JB47"/>
<dbReference type="SUPFAM" id="SSF90229">
    <property type="entry name" value="CCCH zinc finger"/>
    <property type="match status" value="1"/>
</dbReference>